<reference evidence="1" key="1">
    <citation type="submission" date="2023-04" db="EMBL/GenBank/DDBJ databases">
        <title>Ambrosiozyma monospora NBRC 10751.</title>
        <authorList>
            <person name="Ichikawa N."/>
            <person name="Sato H."/>
            <person name="Tonouchi N."/>
        </authorList>
    </citation>
    <scope>NUCLEOTIDE SEQUENCE</scope>
    <source>
        <strain evidence="1">NBRC 10751</strain>
    </source>
</reference>
<protein>
    <submittedName>
        <fullName evidence="1">Unnamed protein product</fullName>
    </submittedName>
</protein>
<dbReference type="Proteomes" id="UP001165064">
    <property type="component" value="Unassembled WGS sequence"/>
</dbReference>
<proteinExistence type="predicted"/>
<accession>A0ACB5SSG9</accession>
<evidence type="ECO:0000313" key="1">
    <source>
        <dbReference type="EMBL" id="GME71518.1"/>
    </source>
</evidence>
<comment type="caution">
    <text evidence="1">The sequence shown here is derived from an EMBL/GenBank/DDBJ whole genome shotgun (WGS) entry which is preliminary data.</text>
</comment>
<dbReference type="EMBL" id="BSXS01000224">
    <property type="protein sequence ID" value="GME71518.1"/>
    <property type="molecule type" value="Genomic_DNA"/>
</dbReference>
<keyword evidence="2" id="KW-1185">Reference proteome</keyword>
<sequence>MSHEYYGPRVEPYNYRTDANLFKIFALGAKYEDVSAWEKPDGKFLFRCYGKELLENKLFAKRMFLRFKESKEESHLAYPNGKILKENPRRYDEIFRLDDFKPALLKTQTYTQRQEHSLALYTPLNQELFIMHIF</sequence>
<name>A0ACB5SSG9_AMBMO</name>
<evidence type="ECO:0000313" key="2">
    <source>
        <dbReference type="Proteomes" id="UP001165064"/>
    </source>
</evidence>
<organism evidence="1 2">
    <name type="scientific">Ambrosiozyma monospora</name>
    <name type="common">Yeast</name>
    <name type="synonym">Endomycopsis monosporus</name>
    <dbReference type="NCBI Taxonomy" id="43982"/>
    <lineage>
        <taxon>Eukaryota</taxon>
        <taxon>Fungi</taxon>
        <taxon>Dikarya</taxon>
        <taxon>Ascomycota</taxon>
        <taxon>Saccharomycotina</taxon>
        <taxon>Pichiomycetes</taxon>
        <taxon>Pichiales</taxon>
        <taxon>Pichiaceae</taxon>
        <taxon>Ambrosiozyma</taxon>
    </lineage>
</organism>
<gene>
    <name evidence="1" type="ORF">Amon02_000061300</name>
</gene>